<keyword evidence="2" id="KW-1185">Reference proteome</keyword>
<comment type="caution">
    <text evidence="1">The sequence shown here is derived from an EMBL/GenBank/DDBJ whole genome shotgun (WGS) entry which is preliminary data.</text>
</comment>
<evidence type="ECO:0000313" key="2">
    <source>
        <dbReference type="Proteomes" id="UP001189429"/>
    </source>
</evidence>
<reference evidence="1" key="1">
    <citation type="submission" date="2023-10" db="EMBL/GenBank/DDBJ databases">
        <authorList>
            <person name="Chen Y."/>
            <person name="Shah S."/>
            <person name="Dougan E. K."/>
            <person name="Thang M."/>
            <person name="Chan C."/>
        </authorList>
    </citation>
    <scope>NUCLEOTIDE SEQUENCE [LARGE SCALE GENOMIC DNA]</scope>
</reference>
<protein>
    <submittedName>
        <fullName evidence="1">Uncharacterized protein</fullName>
    </submittedName>
</protein>
<dbReference type="Proteomes" id="UP001189429">
    <property type="component" value="Unassembled WGS sequence"/>
</dbReference>
<sequence>MVHALLWSMVSNLQERVPSHHQERRCLQGSQTVWRRDRASRVDGGIHESLYARTEHIDFDTLLEAIGQLNASKVATARWRIFQSQDVLKRALHSIDLRLSSPLRHRSKTT</sequence>
<evidence type="ECO:0000313" key="1">
    <source>
        <dbReference type="EMBL" id="CAK0902299.1"/>
    </source>
</evidence>
<accession>A0ABN9XR07</accession>
<organism evidence="1 2">
    <name type="scientific">Prorocentrum cordatum</name>
    <dbReference type="NCBI Taxonomy" id="2364126"/>
    <lineage>
        <taxon>Eukaryota</taxon>
        <taxon>Sar</taxon>
        <taxon>Alveolata</taxon>
        <taxon>Dinophyceae</taxon>
        <taxon>Prorocentrales</taxon>
        <taxon>Prorocentraceae</taxon>
        <taxon>Prorocentrum</taxon>
    </lineage>
</organism>
<proteinExistence type="predicted"/>
<name>A0ABN9XR07_9DINO</name>
<gene>
    <name evidence="1" type="ORF">PCOR1329_LOCUS78957</name>
</gene>
<dbReference type="EMBL" id="CAUYUJ010021052">
    <property type="protein sequence ID" value="CAK0902299.1"/>
    <property type="molecule type" value="Genomic_DNA"/>
</dbReference>